<reference evidence="5" key="3">
    <citation type="submission" date="2025-04" db="UniProtKB">
        <authorList>
            <consortium name="RefSeq"/>
        </authorList>
    </citation>
    <scope>IDENTIFICATION</scope>
    <source>
        <strain evidence="5">S238N-H82</strain>
        <tissue evidence="5">Testes</tissue>
    </source>
</reference>
<name>C3Z1F6_BRAFL</name>
<feature type="compositionally biased region" description="Pro residues" evidence="1">
    <location>
        <begin position="353"/>
        <end position="367"/>
    </location>
</feature>
<evidence type="ECO:0000259" key="2">
    <source>
        <dbReference type="PROSITE" id="PS51029"/>
    </source>
</evidence>
<dbReference type="AlphaFoldDB" id="C3Z1F6"/>
<feature type="domain" description="MADF" evidence="2">
    <location>
        <begin position="110"/>
        <end position="199"/>
    </location>
</feature>
<feature type="compositionally biased region" description="Acidic residues" evidence="1">
    <location>
        <begin position="213"/>
        <end position="227"/>
    </location>
</feature>
<gene>
    <name evidence="5" type="primary">LOC118413485</name>
    <name evidence="3" type="ORF">BRAFLDRAFT_123134</name>
</gene>
<evidence type="ECO:0000313" key="4">
    <source>
        <dbReference type="Proteomes" id="UP000001554"/>
    </source>
</evidence>
<dbReference type="GeneID" id="118413485"/>
<feature type="compositionally biased region" description="Basic residues" evidence="1">
    <location>
        <begin position="64"/>
        <end position="74"/>
    </location>
</feature>
<feature type="compositionally biased region" description="Basic and acidic residues" evidence="1">
    <location>
        <begin position="75"/>
        <end position="87"/>
    </location>
</feature>
<proteinExistence type="predicted"/>
<dbReference type="PANTHER" id="PTHR12243:SF69">
    <property type="entry name" value="SI:CH73-59F11.3"/>
    <property type="match status" value="1"/>
</dbReference>
<dbReference type="PROSITE" id="PS51029">
    <property type="entry name" value="MADF"/>
    <property type="match status" value="1"/>
</dbReference>
<evidence type="ECO:0000313" key="5">
    <source>
        <dbReference type="RefSeq" id="XP_035672808.1"/>
    </source>
</evidence>
<dbReference type="eggNOG" id="ENOG502TKRR">
    <property type="taxonomic scope" value="Eukaryota"/>
</dbReference>
<feature type="compositionally biased region" description="Acidic residues" evidence="1">
    <location>
        <begin position="88"/>
        <end position="98"/>
    </location>
</feature>
<dbReference type="Pfam" id="PF10545">
    <property type="entry name" value="MADF_DNA_bdg"/>
    <property type="match status" value="1"/>
</dbReference>
<keyword evidence="4" id="KW-1185">Reference proteome</keyword>
<reference evidence="4" key="2">
    <citation type="journal article" date="2020" name="Nat. Ecol. Evol.">
        <title>Deeply conserved synteny resolves early events in vertebrate evolution.</title>
        <authorList>
            <person name="Simakov O."/>
            <person name="Marletaz F."/>
            <person name="Yue J.X."/>
            <person name="O'Connell B."/>
            <person name="Jenkins J."/>
            <person name="Brandt A."/>
            <person name="Calef R."/>
            <person name="Tung C.H."/>
            <person name="Huang T.K."/>
            <person name="Schmutz J."/>
            <person name="Satoh N."/>
            <person name="Yu J.K."/>
            <person name="Putnam N.H."/>
            <person name="Green R.E."/>
            <person name="Rokhsar D.S."/>
        </authorList>
    </citation>
    <scope>NUCLEOTIDE SEQUENCE [LARGE SCALE GENOMIC DNA]</scope>
    <source>
        <strain evidence="4">S238N-H82</strain>
    </source>
</reference>
<organism>
    <name type="scientific">Branchiostoma floridae</name>
    <name type="common">Florida lancelet</name>
    <name type="synonym">Amphioxus</name>
    <dbReference type="NCBI Taxonomy" id="7739"/>
    <lineage>
        <taxon>Eukaryota</taxon>
        <taxon>Metazoa</taxon>
        <taxon>Chordata</taxon>
        <taxon>Cephalochordata</taxon>
        <taxon>Leptocardii</taxon>
        <taxon>Amphioxiformes</taxon>
        <taxon>Branchiostomatidae</taxon>
        <taxon>Branchiostoma</taxon>
    </lineage>
</organism>
<dbReference type="Proteomes" id="UP000001554">
    <property type="component" value="Chromosome 4"/>
</dbReference>
<dbReference type="PANTHER" id="PTHR12243">
    <property type="entry name" value="MADF DOMAIN TRANSCRIPTION FACTOR"/>
    <property type="match status" value="1"/>
</dbReference>
<feature type="region of interest" description="Disordered" evidence="1">
    <location>
        <begin position="350"/>
        <end position="407"/>
    </location>
</feature>
<sequence>MAATDGTPLVRVKTEVTEETEPPQPCLLEYQPGDSSGQAEHIWTYSGPADLQLPGEHSTERRMASRRKSKNVRKMRVEEEHYSGDEEPRGDEEDDEESPAGGPGYKVEDAIADFYEANPLFYDKGDPEYKNKEKKAILLEKFSNLLGMGIKPEDIARKFKSHRTEYVRLKRIKKGKYGLLTSLQRWKLERYQFLDPFCISRTEDTGSVGNADGVEEGMEEEAEDDGETVAGTSTGGTTSGGYAAVGPKSEKRPYLNGNTITSIKKKAATPSSMSDILANLKSLHDTDQEKTRAQQEVETVARETTQEPVDERVAWGQWLMSSCLRIPSEHFQQYQRDTFEATLRWLPREPVTPARPLPGPTALPPPQRYNTPNQGYMLYSNPIRHNRSSTTFSRHTERTSRQYSNSQ</sequence>
<dbReference type="EMBL" id="GG666573">
    <property type="protein sequence ID" value="EEN53574.1"/>
    <property type="molecule type" value="Genomic_DNA"/>
</dbReference>
<accession>C3Z1F6</accession>
<feature type="region of interest" description="Disordered" evidence="1">
    <location>
        <begin position="206"/>
        <end position="256"/>
    </location>
</feature>
<protein>
    <submittedName>
        <fullName evidence="5">Uncharacterized protein LOC118413485 isoform X2</fullName>
    </submittedName>
</protein>
<dbReference type="InterPro" id="IPR006578">
    <property type="entry name" value="MADF-dom"/>
</dbReference>
<dbReference type="SMART" id="SM00595">
    <property type="entry name" value="MADF"/>
    <property type="match status" value="1"/>
</dbReference>
<dbReference type="InParanoid" id="C3Z1F6"/>
<feature type="region of interest" description="Disordered" evidence="1">
    <location>
        <begin position="1"/>
        <end position="105"/>
    </location>
</feature>
<reference evidence="3" key="1">
    <citation type="journal article" date="2008" name="Nature">
        <title>The amphioxus genome and the evolution of the chordate karyotype.</title>
        <authorList>
            <consortium name="US DOE Joint Genome Institute (JGI-PGF)"/>
            <person name="Putnam N.H."/>
            <person name="Butts T."/>
            <person name="Ferrier D.E.K."/>
            <person name="Furlong R.F."/>
            <person name="Hellsten U."/>
            <person name="Kawashima T."/>
            <person name="Robinson-Rechavi M."/>
            <person name="Shoguchi E."/>
            <person name="Terry A."/>
            <person name="Yu J.-K."/>
            <person name="Benito-Gutierrez E.L."/>
            <person name="Dubchak I."/>
            <person name="Garcia-Fernandez J."/>
            <person name="Gibson-Brown J.J."/>
            <person name="Grigoriev I.V."/>
            <person name="Horton A.C."/>
            <person name="de Jong P.J."/>
            <person name="Jurka J."/>
            <person name="Kapitonov V.V."/>
            <person name="Kohara Y."/>
            <person name="Kuroki Y."/>
            <person name="Lindquist E."/>
            <person name="Lucas S."/>
            <person name="Osoegawa K."/>
            <person name="Pennacchio L.A."/>
            <person name="Salamov A.A."/>
            <person name="Satou Y."/>
            <person name="Sauka-Spengler T."/>
            <person name="Schmutz J."/>
            <person name="Shin-I T."/>
            <person name="Toyoda A."/>
            <person name="Bronner-Fraser M."/>
            <person name="Fujiyama A."/>
            <person name="Holland L.Z."/>
            <person name="Holland P.W.H."/>
            <person name="Satoh N."/>
            <person name="Rokhsar D.S."/>
        </authorList>
    </citation>
    <scope>NUCLEOTIDE SEQUENCE [LARGE SCALE GENOMIC DNA]</scope>
    <source>
        <strain evidence="3">S238N-H82</strain>
        <tissue evidence="3">Testes</tissue>
    </source>
</reference>
<evidence type="ECO:0000256" key="1">
    <source>
        <dbReference type="SAM" id="MobiDB-lite"/>
    </source>
</evidence>
<evidence type="ECO:0000313" key="3">
    <source>
        <dbReference type="EMBL" id="EEN53574.1"/>
    </source>
</evidence>
<dbReference type="RefSeq" id="XP_035672808.1">
    <property type="nucleotide sequence ID" value="XM_035816915.1"/>
</dbReference>
<dbReference type="InterPro" id="IPR039353">
    <property type="entry name" value="TF_Adf1"/>
</dbReference>